<feature type="chain" id="PRO_5045194601" evidence="3">
    <location>
        <begin position="25"/>
        <end position="300"/>
    </location>
</feature>
<evidence type="ECO:0000256" key="3">
    <source>
        <dbReference type="SAM" id="SignalP"/>
    </source>
</evidence>
<feature type="coiled-coil region" evidence="1">
    <location>
        <begin position="95"/>
        <end position="122"/>
    </location>
</feature>
<dbReference type="Proteomes" id="UP001642483">
    <property type="component" value="Unassembled WGS sequence"/>
</dbReference>
<reference evidence="4 5" key="1">
    <citation type="submission" date="2024-02" db="EMBL/GenBank/DDBJ databases">
        <authorList>
            <person name="Daric V."/>
            <person name="Darras S."/>
        </authorList>
    </citation>
    <scope>NUCLEOTIDE SEQUENCE [LARGE SCALE GENOMIC DNA]</scope>
</reference>
<name>A0ABP0FHM5_CLALP</name>
<proteinExistence type="predicted"/>
<feature type="region of interest" description="Disordered" evidence="2">
    <location>
        <begin position="220"/>
        <end position="271"/>
    </location>
</feature>
<sequence>MSIEGRLFWFLLGLFLFQGFDVKAAPISSNNQQVNNVDEQTEVASTPHDEETISCVMEVIDDLISGNVSALSRDCLNMVTGLEENNPLKPGEVVADVTSQENSDLQSELQDISSQLQKISAQNDVTDDSIDVIKETALNLFEDPDDAEDQDEDETSEDAPDLDTVDTISMDEPLATSQKHMDDDFMVMALKYLKAQMEAGGSFDNNDNAESEIPIDDVHEEPMADTGSDDVAKSMEEAESRGEEQTMRDDDENQVEDLSWNKDQGNTLTQGETDTLHRIELDIKLLDADLHQLEGKLGDE</sequence>
<evidence type="ECO:0000313" key="4">
    <source>
        <dbReference type="EMBL" id="CAK8677837.1"/>
    </source>
</evidence>
<dbReference type="EMBL" id="CAWYQH010000046">
    <property type="protein sequence ID" value="CAK8677837.1"/>
    <property type="molecule type" value="Genomic_DNA"/>
</dbReference>
<feature type="compositionally biased region" description="Basic and acidic residues" evidence="2">
    <location>
        <begin position="230"/>
        <end position="248"/>
    </location>
</feature>
<keyword evidence="5" id="KW-1185">Reference proteome</keyword>
<feature type="compositionally biased region" description="Acidic residues" evidence="2">
    <location>
        <begin position="142"/>
        <end position="164"/>
    </location>
</feature>
<feature type="compositionally biased region" description="Polar residues" evidence="2">
    <location>
        <begin position="261"/>
        <end position="271"/>
    </location>
</feature>
<evidence type="ECO:0000313" key="5">
    <source>
        <dbReference type="Proteomes" id="UP001642483"/>
    </source>
</evidence>
<protein>
    <submittedName>
        <fullName evidence="4">Uncharacterized protein</fullName>
    </submittedName>
</protein>
<evidence type="ECO:0000256" key="2">
    <source>
        <dbReference type="SAM" id="MobiDB-lite"/>
    </source>
</evidence>
<evidence type="ECO:0000256" key="1">
    <source>
        <dbReference type="SAM" id="Coils"/>
    </source>
</evidence>
<accession>A0ABP0FHM5</accession>
<organism evidence="4 5">
    <name type="scientific">Clavelina lepadiformis</name>
    <name type="common">Light-bulb sea squirt</name>
    <name type="synonym">Ascidia lepadiformis</name>
    <dbReference type="NCBI Taxonomy" id="159417"/>
    <lineage>
        <taxon>Eukaryota</taxon>
        <taxon>Metazoa</taxon>
        <taxon>Chordata</taxon>
        <taxon>Tunicata</taxon>
        <taxon>Ascidiacea</taxon>
        <taxon>Aplousobranchia</taxon>
        <taxon>Clavelinidae</taxon>
        <taxon>Clavelina</taxon>
    </lineage>
</organism>
<feature type="signal peptide" evidence="3">
    <location>
        <begin position="1"/>
        <end position="24"/>
    </location>
</feature>
<feature type="region of interest" description="Disordered" evidence="2">
    <location>
        <begin position="139"/>
        <end position="164"/>
    </location>
</feature>
<gene>
    <name evidence="4" type="ORF">CVLEPA_LOCUS7829</name>
</gene>
<comment type="caution">
    <text evidence="4">The sequence shown here is derived from an EMBL/GenBank/DDBJ whole genome shotgun (WGS) entry which is preliminary data.</text>
</comment>
<keyword evidence="1" id="KW-0175">Coiled coil</keyword>
<keyword evidence="3" id="KW-0732">Signal</keyword>